<evidence type="ECO:0000313" key="3">
    <source>
        <dbReference type="Proteomes" id="UP000007305"/>
    </source>
</evidence>
<feature type="signal peptide" evidence="1">
    <location>
        <begin position="1"/>
        <end position="24"/>
    </location>
</feature>
<organism evidence="2 3">
    <name type="scientific">Zea mays</name>
    <name type="common">Maize</name>
    <dbReference type="NCBI Taxonomy" id="4577"/>
    <lineage>
        <taxon>Eukaryota</taxon>
        <taxon>Viridiplantae</taxon>
        <taxon>Streptophyta</taxon>
        <taxon>Embryophyta</taxon>
        <taxon>Tracheophyta</taxon>
        <taxon>Spermatophyta</taxon>
        <taxon>Magnoliopsida</taxon>
        <taxon>Liliopsida</taxon>
        <taxon>Poales</taxon>
        <taxon>Poaceae</taxon>
        <taxon>PACMAD clade</taxon>
        <taxon>Panicoideae</taxon>
        <taxon>Andropogonodae</taxon>
        <taxon>Andropogoneae</taxon>
        <taxon>Tripsacinae</taxon>
        <taxon>Zea</taxon>
    </lineage>
</organism>
<accession>A0A804P4W9</accession>
<dbReference type="Proteomes" id="UP000007305">
    <property type="component" value="Chromosome 4"/>
</dbReference>
<evidence type="ECO:0000256" key="1">
    <source>
        <dbReference type="SAM" id="SignalP"/>
    </source>
</evidence>
<keyword evidence="3" id="KW-1185">Reference proteome</keyword>
<keyword evidence="1" id="KW-0732">Signal</keyword>
<protein>
    <submittedName>
        <fullName evidence="2">Uncharacterized protein</fullName>
    </submittedName>
</protein>
<dbReference type="EnsemblPlants" id="Zm00001eb208670_T001">
    <property type="protein sequence ID" value="Zm00001eb208670_P001"/>
    <property type="gene ID" value="Zm00001eb208670"/>
</dbReference>
<feature type="chain" id="PRO_5032343188" evidence="1">
    <location>
        <begin position="25"/>
        <end position="64"/>
    </location>
</feature>
<reference evidence="2" key="3">
    <citation type="submission" date="2021-05" db="UniProtKB">
        <authorList>
            <consortium name="EnsemblPlants"/>
        </authorList>
    </citation>
    <scope>IDENTIFICATION</scope>
    <source>
        <strain evidence="2">cv. B73</strain>
    </source>
</reference>
<reference evidence="3" key="1">
    <citation type="journal article" date="2009" name="Science">
        <title>The B73 maize genome: complexity, diversity, and dynamics.</title>
        <authorList>
            <person name="Schnable P.S."/>
            <person name="Ware D."/>
            <person name="Fulton R.S."/>
            <person name="Stein J.C."/>
            <person name="Wei F."/>
            <person name="Pasternak S."/>
            <person name="Liang C."/>
            <person name="Zhang J."/>
            <person name="Fulton L."/>
            <person name="Graves T.A."/>
            <person name="Minx P."/>
            <person name="Reily A.D."/>
            <person name="Courtney L."/>
            <person name="Kruchowski S.S."/>
            <person name="Tomlinson C."/>
            <person name="Strong C."/>
            <person name="Delehaunty K."/>
            <person name="Fronick C."/>
            <person name="Courtney B."/>
            <person name="Rock S.M."/>
            <person name="Belter E."/>
            <person name="Du F."/>
            <person name="Kim K."/>
            <person name="Abbott R.M."/>
            <person name="Cotton M."/>
            <person name="Levy A."/>
            <person name="Marchetto P."/>
            <person name="Ochoa K."/>
            <person name="Jackson S.M."/>
            <person name="Gillam B."/>
            <person name="Chen W."/>
            <person name="Yan L."/>
            <person name="Higginbotham J."/>
            <person name="Cardenas M."/>
            <person name="Waligorski J."/>
            <person name="Applebaum E."/>
            <person name="Phelps L."/>
            <person name="Falcone J."/>
            <person name="Kanchi K."/>
            <person name="Thane T."/>
            <person name="Scimone A."/>
            <person name="Thane N."/>
            <person name="Henke J."/>
            <person name="Wang T."/>
            <person name="Ruppert J."/>
            <person name="Shah N."/>
            <person name="Rotter K."/>
            <person name="Hodges J."/>
            <person name="Ingenthron E."/>
            <person name="Cordes M."/>
            <person name="Kohlberg S."/>
            <person name="Sgro J."/>
            <person name="Delgado B."/>
            <person name="Mead K."/>
            <person name="Chinwalla A."/>
            <person name="Leonard S."/>
            <person name="Crouse K."/>
            <person name="Collura K."/>
            <person name="Kudrna D."/>
            <person name="Currie J."/>
            <person name="He R."/>
            <person name="Angelova A."/>
            <person name="Rajasekar S."/>
            <person name="Mueller T."/>
            <person name="Lomeli R."/>
            <person name="Scara G."/>
            <person name="Ko A."/>
            <person name="Delaney K."/>
            <person name="Wissotski M."/>
            <person name="Lopez G."/>
            <person name="Campos D."/>
            <person name="Braidotti M."/>
            <person name="Ashley E."/>
            <person name="Golser W."/>
            <person name="Kim H."/>
            <person name="Lee S."/>
            <person name="Lin J."/>
            <person name="Dujmic Z."/>
            <person name="Kim W."/>
            <person name="Talag J."/>
            <person name="Zuccolo A."/>
            <person name="Fan C."/>
            <person name="Sebastian A."/>
            <person name="Kramer M."/>
            <person name="Spiegel L."/>
            <person name="Nascimento L."/>
            <person name="Zutavern T."/>
            <person name="Miller B."/>
            <person name="Ambroise C."/>
            <person name="Muller S."/>
            <person name="Spooner W."/>
            <person name="Narechania A."/>
            <person name="Ren L."/>
            <person name="Wei S."/>
            <person name="Kumari S."/>
            <person name="Faga B."/>
            <person name="Levy M.J."/>
            <person name="McMahan L."/>
            <person name="Van Buren P."/>
            <person name="Vaughn M.W."/>
            <person name="Ying K."/>
            <person name="Yeh C.-T."/>
            <person name="Emrich S.J."/>
            <person name="Jia Y."/>
            <person name="Kalyanaraman A."/>
            <person name="Hsia A.-P."/>
            <person name="Barbazuk W.B."/>
            <person name="Baucom R.S."/>
            <person name="Brutnell T.P."/>
            <person name="Carpita N.C."/>
            <person name="Chaparro C."/>
            <person name="Chia J.-M."/>
            <person name="Deragon J.-M."/>
            <person name="Estill J.C."/>
            <person name="Fu Y."/>
            <person name="Jeddeloh J.A."/>
            <person name="Han Y."/>
            <person name="Lee H."/>
            <person name="Li P."/>
            <person name="Lisch D.R."/>
            <person name="Liu S."/>
            <person name="Liu Z."/>
            <person name="Nagel D.H."/>
            <person name="McCann M.C."/>
            <person name="SanMiguel P."/>
            <person name="Myers A.M."/>
            <person name="Nettleton D."/>
            <person name="Nguyen J."/>
            <person name="Penning B.W."/>
            <person name="Ponnala L."/>
            <person name="Schneider K.L."/>
            <person name="Schwartz D.C."/>
            <person name="Sharma A."/>
            <person name="Soderlund C."/>
            <person name="Springer N.M."/>
            <person name="Sun Q."/>
            <person name="Wang H."/>
            <person name="Waterman M."/>
            <person name="Westerman R."/>
            <person name="Wolfgruber T.K."/>
            <person name="Yang L."/>
            <person name="Yu Y."/>
            <person name="Zhang L."/>
            <person name="Zhou S."/>
            <person name="Zhu Q."/>
            <person name="Bennetzen J.L."/>
            <person name="Dawe R.K."/>
            <person name="Jiang J."/>
            <person name="Jiang N."/>
            <person name="Presting G.G."/>
            <person name="Wessler S.R."/>
            <person name="Aluru S."/>
            <person name="Martienssen R.A."/>
            <person name="Clifton S.W."/>
            <person name="McCombie W.R."/>
            <person name="Wing R.A."/>
            <person name="Wilson R.K."/>
        </authorList>
    </citation>
    <scope>NUCLEOTIDE SEQUENCE [LARGE SCALE GENOMIC DNA]</scope>
    <source>
        <strain evidence="3">cv. B73</strain>
    </source>
</reference>
<name>A0A804P4W9_MAIZE</name>
<dbReference type="Gramene" id="Zm00001eb208670_T001">
    <property type="protein sequence ID" value="Zm00001eb208670_P001"/>
    <property type="gene ID" value="Zm00001eb208670"/>
</dbReference>
<dbReference type="AlphaFoldDB" id="A0A804P4W9"/>
<dbReference type="InParanoid" id="A0A804P4W9"/>
<proteinExistence type="predicted"/>
<reference evidence="2" key="2">
    <citation type="submission" date="2019-07" db="EMBL/GenBank/DDBJ databases">
        <authorList>
            <person name="Seetharam A."/>
            <person name="Woodhouse M."/>
            <person name="Cannon E."/>
        </authorList>
    </citation>
    <scope>NUCLEOTIDE SEQUENCE [LARGE SCALE GENOMIC DNA]</scope>
    <source>
        <strain evidence="2">cv. B73</strain>
    </source>
</reference>
<evidence type="ECO:0000313" key="2">
    <source>
        <dbReference type="EnsemblPlants" id="Zm00001eb208670_P001"/>
    </source>
</evidence>
<sequence>MGHDAHRSLSLVRSLPLLLAPLSSVSHILTHLTGRRTTDGWSWISVEKWIADCCGEFRTLKPEV</sequence>